<keyword evidence="1" id="KW-0812">Transmembrane</keyword>
<evidence type="ECO:0000256" key="1">
    <source>
        <dbReference type="SAM" id="Phobius"/>
    </source>
</evidence>
<dbReference type="Proteomes" id="UP001152766">
    <property type="component" value="Unassembled WGS sequence"/>
</dbReference>
<dbReference type="RefSeq" id="WP_268149298.1">
    <property type="nucleotide sequence ID" value="NZ_JAPPUW010000006.1"/>
</dbReference>
<keyword evidence="1" id="KW-0472">Membrane</keyword>
<proteinExistence type="predicted"/>
<comment type="caution">
    <text evidence="2">The sequence shown here is derived from an EMBL/GenBank/DDBJ whole genome shotgun (WGS) entry which is preliminary data.</text>
</comment>
<gene>
    <name evidence="2" type="ORF">EXJ73_03610</name>
</gene>
<feature type="transmembrane region" description="Helical" evidence="1">
    <location>
        <begin position="125"/>
        <end position="151"/>
    </location>
</feature>
<evidence type="ECO:0000313" key="3">
    <source>
        <dbReference type="Proteomes" id="UP001152766"/>
    </source>
</evidence>
<organism evidence="2 3">
    <name type="scientific">Pelomonas aquatica</name>
    <dbReference type="NCBI Taxonomy" id="431058"/>
    <lineage>
        <taxon>Bacteria</taxon>
        <taxon>Pseudomonadati</taxon>
        <taxon>Pseudomonadota</taxon>
        <taxon>Betaproteobacteria</taxon>
        <taxon>Burkholderiales</taxon>
        <taxon>Sphaerotilaceae</taxon>
        <taxon>Roseateles</taxon>
    </lineage>
</organism>
<evidence type="ECO:0000313" key="2">
    <source>
        <dbReference type="EMBL" id="MDG0861559.1"/>
    </source>
</evidence>
<keyword evidence="3" id="KW-1185">Reference proteome</keyword>
<keyword evidence="1" id="KW-1133">Transmembrane helix</keyword>
<sequence length="156" mass="16014">MSSEPDKKSPKTLDDLVPIVADVIEHAQSIQETAEGAVGRVNAAAALVASTAKTLIAGQANLGADIEKGVGEKFNTALNGASARIGQQLALAEQQSKAALVELTTETHAAVQAIKAEADALTENWWIPTLISGALGALLGAAISGTTVYMVMSRVH</sequence>
<dbReference type="AlphaFoldDB" id="A0A9X4LEC0"/>
<protein>
    <submittedName>
        <fullName evidence="2">Uncharacterized protein</fullName>
    </submittedName>
</protein>
<accession>A0A9X4LEC0</accession>
<dbReference type="EMBL" id="SGUG01000004">
    <property type="protein sequence ID" value="MDG0861559.1"/>
    <property type="molecule type" value="Genomic_DNA"/>
</dbReference>
<reference evidence="2" key="1">
    <citation type="submission" date="2019-02" db="EMBL/GenBank/DDBJ databases">
        <title>Draft genome of the type strain Pelomonas aquatica CCUG 52575T.</title>
        <authorList>
            <person name="Gomila M."/>
            <person name="Lalucat J."/>
        </authorList>
    </citation>
    <scope>NUCLEOTIDE SEQUENCE</scope>
    <source>
        <strain evidence="2">CCUG 52575</strain>
    </source>
</reference>
<name>A0A9X4LEC0_9BURK</name>